<keyword evidence="3" id="KW-1185">Reference proteome</keyword>
<reference evidence="2" key="1">
    <citation type="journal article" date="2023" name="Mol. Phylogenet. Evol.">
        <title>Genome-scale phylogeny and comparative genomics of the fungal order Sordariales.</title>
        <authorList>
            <person name="Hensen N."/>
            <person name="Bonometti L."/>
            <person name="Westerberg I."/>
            <person name="Brannstrom I.O."/>
            <person name="Guillou S."/>
            <person name="Cros-Aarteil S."/>
            <person name="Calhoun S."/>
            <person name="Haridas S."/>
            <person name="Kuo A."/>
            <person name="Mondo S."/>
            <person name="Pangilinan J."/>
            <person name="Riley R."/>
            <person name="LaButti K."/>
            <person name="Andreopoulos B."/>
            <person name="Lipzen A."/>
            <person name="Chen C."/>
            <person name="Yan M."/>
            <person name="Daum C."/>
            <person name="Ng V."/>
            <person name="Clum A."/>
            <person name="Steindorff A."/>
            <person name="Ohm R.A."/>
            <person name="Martin F."/>
            <person name="Silar P."/>
            <person name="Natvig D.O."/>
            <person name="Lalanne C."/>
            <person name="Gautier V."/>
            <person name="Ament-Velasquez S.L."/>
            <person name="Kruys A."/>
            <person name="Hutchinson M.I."/>
            <person name="Powell A.J."/>
            <person name="Barry K."/>
            <person name="Miller A.N."/>
            <person name="Grigoriev I.V."/>
            <person name="Debuchy R."/>
            <person name="Gladieux P."/>
            <person name="Hiltunen Thoren M."/>
            <person name="Johannesson H."/>
        </authorList>
    </citation>
    <scope>NUCLEOTIDE SEQUENCE</scope>
    <source>
        <strain evidence="2">CBS 123565</strain>
    </source>
</reference>
<organism evidence="2 3">
    <name type="scientific">Trichocladium antarcticum</name>
    <dbReference type="NCBI Taxonomy" id="1450529"/>
    <lineage>
        <taxon>Eukaryota</taxon>
        <taxon>Fungi</taxon>
        <taxon>Dikarya</taxon>
        <taxon>Ascomycota</taxon>
        <taxon>Pezizomycotina</taxon>
        <taxon>Sordariomycetes</taxon>
        <taxon>Sordariomycetidae</taxon>
        <taxon>Sordariales</taxon>
        <taxon>Chaetomiaceae</taxon>
        <taxon>Trichocladium</taxon>
    </lineage>
</organism>
<accession>A0AAN6UT49</accession>
<dbReference type="AlphaFoldDB" id="A0AAN6UT49"/>
<feature type="compositionally biased region" description="Basic residues" evidence="1">
    <location>
        <begin position="47"/>
        <end position="72"/>
    </location>
</feature>
<dbReference type="EMBL" id="MU853401">
    <property type="protein sequence ID" value="KAK4138752.1"/>
    <property type="molecule type" value="Genomic_DNA"/>
</dbReference>
<evidence type="ECO:0000256" key="1">
    <source>
        <dbReference type="SAM" id="MobiDB-lite"/>
    </source>
</evidence>
<evidence type="ECO:0000313" key="3">
    <source>
        <dbReference type="Proteomes" id="UP001304895"/>
    </source>
</evidence>
<comment type="caution">
    <text evidence="2">The sequence shown here is derived from an EMBL/GenBank/DDBJ whole genome shotgun (WGS) entry which is preliminary data.</text>
</comment>
<sequence>MYRACGMYPPSQCKMPARSIAGRSVHTYLRQSQHTHPPCRVGESLTKKRTKTAKQGQRRMLRSPHRISRSTK</sequence>
<name>A0AAN6UT49_9PEZI</name>
<protein>
    <submittedName>
        <fullName evidence="2">Uncharacterized protein</fullName>
    </submittedName>
</protein>
<dbReference type="Proteomes" id="UP001304895">
    <property type="component" value="Unassembled WGS sequence"/>
</dbReference>
<evidence type="ECO:0000313" key="2">
    <source>
        <dbReference type="EMBL" id="KAK4138752.1"/>
    </source>
</evidence>
<gene>
    <name evidence="2" type="ORF">BT67DRAFT_21000</name>
</gene>
<reference evidence="2" key="2">
    <citation type="submission" date="2023-05" db="EMBL/GenBank/DDBJ databases">
        <authorList>
            <consortium name="Lawrence Berkeley National Laboratory"/>
            <person name="Steindorff A."/>
            <person name="Hensen N."/>
            <person name="Bonometti L."/>
            <person name="Westerberg I."/>
            <person name="Brannstrom I.O."/>
            <person name="Guillou S."/>
            <person name="Cros-Aarteil S."/>
            <person name="Calhoun S."/>
            <person name="Haridas S."/>
            <person name="Kuo A."/>
            <person name="Mondo S."/>
            <person name="Pangilinan J."/>
            <person name="Riley R."/>
            <person name="Labutti K."/>
            <person name="Andreopoulos B."/>
            <person name="Lipzen A."/>
            <person name="Chen C."/>
            <person name="Yanf M."/>
            <person name="Daum C."/>
            <person name="Ng V."/>
            <person name="Clum A."/>
            <person name="Ohm R."/>
            <person name="Martin F."/>
            <person name="Silar P."/>
            <person name="Natvig D."/>
            <person name="Lalanne C."/>
            <person name="Gautier V."/>
            <person name="Ament-Velasquez S.L."/>
            <person name="Kruys A."/>
            <person name="Hutchinson M.I."/>
            <person name="Powell A.J."/>
            <person name="Barry K."/>
            <person name="Miller A.N."/>
            <person name="Grigoriev I.V."/>
            <person name="Debuchy R."/>
            <person name="Gladieux P."/>
            <person name="Thoren M.H."/>
            <person name="Johannesson H."/>
        </authorList>
    </citation>
    <scope>NUCLEOTIDE SEQUENCE</scope>
    <source>
        <strain evidence="2">CBS 123565</strain>
    </source>
</reference>
<feature type="region of interest" description="Disordered" evidence="1">
    <location>
        <begin position="30"/>
        <end position="72"/>
    </location>
</feature>
<proteinExistence type="predicted"/>